<accession>A0A0X8DC69</accession>
<dbReference type="Pfam" id="PF01395">
    <property type="entry name" value="PBP_GOBP"/>
    <property type="match status" value="1"/>
</dbReference>
<dbReference type="PANTHER" id="PTHR21364">
    <property type="entry name" value="GENERAL ODORANT-BINDING PROTEIN 19A"/>
    <property type="match status" value="1"/>
</dbReference>
<dbReference type="PANTHER" id="PTHR21364:SF2">
    <property type="entry name" value="GENERAL ODORANT-BINDING PROTEIN 19A"/>
    <property type="match status" value="1"/>
</dbReference>
<organism evidence="4">
    <name type="scientific">Blattella germanica</name>
    <name type="common">German cockroach</name>
    <name type="synonym">Blatta germanica</name>
    <dbReference type="NCBI Taxonomy" id="6973"/>
    <lineage>
        <taxon>Eukaryota</taxon>
        <taxon>Metazoa</taxon>
        <taxon>Ecdysozoa</taxon>
        <taxon>Arthropoda</taxon>
        <taxon>Hexapoda</taxon>
        <taxon>Insecta</taxon>
        <taxon>Pterygota</taxon>
        <taxon>Neoptera</taxon>
        <taxon>Polyneoptera</taxon>
        <taxon>Dictyoptera</taxon>
        <taxon>Blattodea</taxon>
        <taxon>Blaberoidea</taxon>
        <taxon>Blattellidae</taxon>
        <taxon>Blattella</taxon>
    </lineage>
</organism>
<dbReference type="FunFam" id="1.10.238.20:FF:000001">
    <property type="entry name" value="General odorant-binding protein lush"/>
    <property type="match status" value="1"/>
</dbReference>
<dbReference type="InterPro" id="IPR036728">
    <property type="entry name" value="PBP_GOBP_sf"/>
</dbReference>
<evidence type="ECO:0000313" key="4">
    <source>
        <dbReference type="EMBL" id="AMA98158.1"/>
    </source>
</evidence>
<keyword evidence="3" id="KW-0964">Secreted</keyword>
<evidence type="ECO:0000256" key="2">
    <source>
        <dbReference type="ARBA" id="ARBA00008098"/>
    </source>
</evidence>
<protein>
    <submittedName>
        <fullName evidence="4">Chemosensory protein</fullName>
    </submittedName>
</protein>
<dbReference type="AlphaFoldDB" id="A0A0X8DC69"/>
<dbReference type="Gene3D" id="1.10.238.20">
    <property type="entry name" value="Pheromone/general odorant binding protein domain"/>
    <property type="match status" value="1"/>
</dbReference>
<comment type="similarity">
    <text evidence="2">Belongs to the PBP/GOBP family.</text>
</comment>
<name>A0A0X8DC69_BLAGE</name>
<dbReference type="SMART" id="SM00708">
    <property type="entry name" value="PhBP"/>
    <property type="match status" value="1"/>
</dbReference>
<comment type="subcellular location">
    <subcellularLocation>
        <location evidence="1">Secreted</location>
    </subcellularLocation>
</comment>
<sequence length="142" mass="16218">MLLRQTFTIIFVVTAVAASDPRLAQLDQDTRDLLNMLHDSCIEETGLDESLGWIDKARTGEFTEDQTFKNYLGCIYMQTGALAEDGEADYDAMLAVLPEQFLERATKMVNQCRHVRENNAPDTAFVLNKCLYKADPEYYFIF</sequence>
<dbReference type="OrthoDB" id="5978988at2759"/>
<dbReference type="InterPro" id="IPR006170">
    <property type="entry name" value="PBP/GOBP"/>
</dbReference>
<proteinExistence type="evidence at transcript level"/>
<dbReference type="GO" id="GO:0005549">
    <property type="term" value="F:odorant binding"/>
    <property type="evidence" value="ECO:0007669"/>
    <property type="project" value="InterPro"/>
</dbReference>
<reference evidence="4" key="1">
    <citation type="submission" date="2015-08" db="EMBL/GenBank/DDBJ databases">
        <title>Transcriptome-Based Identification and Expression Profiles of Chemosensory Genes in German Cockroach, Blattella germanica.</title>
        <authorList>
            <person name="Niu D.-J."/>
        </authorList>
    </citation>
    <scope>NUCLEOTIDE SEQUENCE</scope>
</reference>
<evidence type="ECO:0000256" key="3">
    <source>
        <dbReference type="ARBA" id="ARBA00022525"/>
    </source>
</evidence>
<dbReference type="STRING" id="6973.A0A0X8DC69"/>
<dbReference type="GO" id="GO:0005576">
    <property type="term" value="C:extracellular region"/>
    <property type="evidence" value="ECO:0007669"/>
    <property type="project" value="UniProtKB-SubCell"/>
</dbReference>
<evidence type="ECO:0000256" key="1">
    <source>
        <dbReference type="ARBA" id="ARBA00004613"/>
    </source>
</evidence>
<dbReference type="CDD" id="cd23992">
    <property type="entry name" value="PBP_GOBP"/>
    <property type="match status" value="1"/>
</dbReference>
<dbReference type="EMBL" id="KT381667">
    <property type="protein sequence ID" value="AMA98158.1"/>
    <property type="molecule type" value="mRNA"/>
</dbReference>
<dbReference type="SUPFAM" id="SSF47565">
    <property type="entry name" value="Insect pheromone/odorant-binding proteins"/>
    <property type="match status" value="1"/>
</dbReference>
<dbReference type="GO" id="GO:0007608">
    <property type="term" value="P:sensory perception of smell"/>
    <property type="evidence" value="ECO:0007669"/>
    <property type="project" value="UniProtKB-ARBA"/>
</dbReference>